<accession>A0A7X0KMD1</accession>
<proteinExistence type="inferred from homology"/>
<name>A0A7X0KMD1_9HYPH</name>
<reference evidence="3 4" key="1">
    <citation type="submission" date="2020-08" db="EMBL/GenBank/DDBJ databases">
        <title>Genomic Encyclopedia of Type Strains, Phase IV (KMG-IV): sequencing the most valuable type-strain genomes for metagenomic binning, comparative biology and taxonomic classification.</title>
        <authorList>
            <person name="Goeker M."/>
        </authorList>
    </citation>
    <scope>NUCLEOTIDE SEQUENCE [LARGE SCALE GENOMIC DNA]</scope>
    <source>
        <strain evidence="3 4">DSM 7051</strain>
    </source>
</reference>
<dbReference type="SUPFAM" id="SSF53850">
    <property type="entry name" value="Periplasmic binding protein-like II"/>
    <property type="match status" value="1"/>
</dbReference>
<dbReference type="EMBL" id="JACHOU010000011">
    <property type="protein sequence ID" value="MBB6356010.1"/>
    <property type="molecule type" value="Genomic_DNA"/>
</dbReference>
<evidence type="ECO:0000313" key="4">
    <source>
        <dbReference type="Proteomes" id="UP000536262"/>
    </source>
</evidence>
<protein>
    <submittedName>
        <fullName evidence="3">Phosphonate transport system substrate-binding protein</fullName>
    </submittedName>
</protein>
<organism evidence="3 4">
    <name type="scientific">Aminobacter aganoensis</name>
    <dbReference type="NCBI Taxonomy" id="83264"/>
    <lineage>
        <taxon>Bacteria</taxon>
        <taxon>Pseudomonadati</taxon>
        <taxon>Pseudomonadota</taxon>
        <taxon>Alphaproteobacteria</taxon>
        <taxon>Hyphomicrobiales</taxon>
        <taxon>Phyllobacteriaceae</taxon>
        <taxon>Aminobacter</taxon>
    </lineage>
</organism>
<keyword evidence="4" id="KW-1185">Reference proteome</keyword>
<dbReference type="Gene3D" id="3.40.190.10">
    <property type="entry name" value="Periplasmic binding protein-like II"/>
    <property type="match status" value="2"/>
</dbReference>
<dbReference type="NCBIfam" id="TIGR01098">
    <property type="entry name" value="3A0109s03R"/>
    <property type="match status" value="1"/>
</dbReference>
<dbReference type="AlphaFoldDB" id="A0A7X0KMD1"/>
<dbReference type="InterPro" id="IPR005770">
    <property type="entry name" value="PhnD"/>
</dbReference>
<evidence type="ECO:0000256" key="2">
    <source>
        <dbReference type="ARBA" id="ARBA00022729"/>
    </source>
</evidence>
<evidence type="ECO:0000313" key="3">
    <source>
        <dbReference type="EMBL" id="MBB6356010.1"/>
    </source>
</evidence>
<sequence>MIEVPQREDAAVSPFSWEENMSALKHTFAGLMTAGAVVAYASSGLAQECKNPDQLVFSIIPTEETTQELDIYKPLLDKLKEKTGKPVEFFMPTSYASVIEGMVNGWVQIGVHGPNSYVLAKEKDPALEVFATYTKAKGHFQEEGPGYRAVLISKADSKFDSIETVKGSVVGLADPASTSGNLLPRMVFGDLVKVGPELEKYFSKVVYTGGHDQSALAVKEGRVDDAFVATHRLDNVIDRGLAKAEDFKVVWSSEIIPQDPMVYRGDLCEPLKAAIRAAFLTLHEDANSKPFFDGIKSTKFVPMKDSDYDIIRKLVAAEKAAGQ</sequence>
<dbReference type="GO" id="GO:0055085">
    <property type="term" value="P:transmembrane transport"/>
    <property type="evidence" value="ECO:0007669"/>
    <property type="project" value="InterPro"/>
</dbReference>
<gene>
    <name evidence="3" type="ORF">GGR00_003815</name>
</gene>
<dbReference type="GO" id="GO:0043190">
    <property type="term" value="C:ATP-binding cassette (ABC) transporter complex"/>
    <property type="evidence" value="ECO:0007669"/>
    <property type="project" value="InterPro"/>
</dbReference>
<comment type="caution">
    <text evidence="3">The sequence shown here is derived from an EMBL/GenBank/DDBJ whole genome shotgun (WGS) entry which is preliminary data.</text>
</comment>
<dbReference type="Pfam" id="PF12974">
    <property type="entry name" value="Phosphonate-bd"/>
    <property type="match status" value="1"/>
</dbReference>
<dbReference type="RefSeq" id="WP_184700372.1">
    <property type="nucleotide sequence ID" value="NZ_BAABEG010000001.1"/>
</dbReference>
<dbReference type="Proteomes" id="UP000536262">
    <property type="component" value="Unassembled WGS sequence"/>
</dbReference>
<dbReference type="PANTHER" id="PTHR35841">
    <property type="entry name" value="PHOSPHONATES-BINDING PERIPLASMIC PROTEIN"/>
    <property type="match status" value="1"/>
</dbReference>
<comment type="similarity">
    <text evidence="1">Belongs to the phosphate/phosphite/phosphonate binding protein family.</text>
</comment>
<dbReference type="CDD" id="cd01071">
    <property type="entry name" value="PBP2_PhnD_like"/>
    <property type="match status" value="1"/>
</dbReference>
<keyword evidence="2" id="KW-0732">Signal</keyword>
<evidence type="ECO:0000256" key="1">
    <source>
        <dbReference type="ARBA" id="ARBA00007162"/>
    </source>
</evidence>
<dbReference type="PANTHER" id="PTHR35841:SF1">
    <property type="entry name" value="PHOSPHONATES-BINDING PERIPLASMIC PROTEIN"/>
    <property type="match status" value="1"/>
</dbReference>